<proteinExistence type="predicted"/>
<comment type="caution">
    <text evidence="2">The sequence shown here is derived from an EMBL/GenBank/DDBJ whole genome shotgun (WGS) entry which is preliminary data.</text>
</comment>
<accession>A0ABW6AMA0</accession>
<dbReference type="RefSeq" id="WP_381502982.1">
    <property type="nucleotide sequence ID" value="NZ_JBHUOM010000012.1"/>
</dbReference>
<feature type="chain" id="PRO_5045458951" description="DUF3575 domain-containing protein" evidence="1">
    <location>
        <begin position="26"/>
        <end position="203"/>
    </location>
</feature>
<dbReference type="Proteomes" id="UP001597512">
    <property type="component" value="Unassembled WGS sequence"/>
</dbReference>
<keyword evidence="1" id="KW-0732">Signal</keyword>
<organism evidence="2 3">
    <name type="scientific">Spirosoma flavum</name>
    <dbReference type="NCBI Taxonomy" id="2048557"/>
    <lineage>
        <taxon>Bacteria</taxon>
        <taxon>Pseudomonadati</taxon>
        <taxon>Bacteroidota</taxon>
        <taxon>Cytophagia</taxon>
        <taxon>Cytophagales</taxon>
        <taxon>Cytophagaceae</taxon>
        <taxon>Spirosoma</taxon>
    </lineage>
</organism>
<protein>
    <recommendedName>
        <fullName evidence="4">DUF3575 domain-containing protein</fullName>
    </recommendedName>
</protein>
<feature type="signal peptide" evidence="1">
    <location>
        <begin position="1"/>
        <end position="25"/>
    </location>
</feature>
<sequence length="203" mass="22879">MRTHLLTSIVLISCAILPLASVAQADLPTPVLRKSLWRVGLFNLVRPGFSHELRLTRKVSLLSVANLRTDYISHSEQNQPTIWYRSLTAQASLSGRYYYNLDPRLTAGKNIQYNSGNYLSVGAYYTSPVVAQWGEQSLYQRTYPLGTGNTVNVRFLWGIQRQLPPKRFYYDLSAGLQVNTNKSSSRLHGSFTAQLAIGYCLTK</sequence>
<keyword evidence="3" id="KW-1185">Reference proteome</keyword>
<evidence type="ECO:0000256" key="1">
    <source>
        <dbReference type="SAM" id="SignalP"/>
    </source>
</evidence>
<evidence type="ECO:0000313" key="2">
    <source>
        <dbReference type="EMBL" id="MFD2935315.1"/>
    </source>
</evidence>
<gene>
    <name evidence="2" type="ORF">ACFS25_16120</name>
</gene>
<name>A0ABW6AMA0_9BACT</name>
<dbReference type="EMBL" id="JBHUOM010000012">
    <property type="protein sequence ID" value="MFD2935315.1"/>
    <property type="molecule type" value="Genomic_DNA"/>
</dbReference>
<evidence type="ECO:0008006" key="4">
    <source>
        <dbReference type="Google" id="ProtNLM"/>
    </source>
</evidence>
<evidence type="ECO:0000313" key="3">
    <source>
        <dbReference type="Proteomes" id="UP001597512"/>
    </source>
</evidence>
<reference evidence="3" key="1">
    <citation type="journal article" date="2019" name="Int. J. Syst. Evol. Microbiol.">
        <title>The Global Catalogue of Microorganisms (GCM) 10K type strain sequencing project: providing services to taxonomists for standard genome sequencing and annotation.</title>
        <authorList>
            <consortium name="The Broad Institute Genomics Platform"/>
            <consortium name="The Broad Institute Genome Sequencing Center for Infectious Disease"/>
            <person name="Wu L."/>
            <person name="Ma J."/>
        </authorList>
    </citation>
    <scope>NUCLEOTIDE SEQUENCE [LARGE SCALE GENOMIC DNA]</scope>
    <source>
        <strain evidence="3">KCTC 52490</strain>
    </source>
</reference>